<dbReference type="GO" id="GO:0003700">
    <property type="term" value="F:DNA-binding transcription factor activity"/>
    <property type="evidence" value="ECO:0007669"/>
    <property type="project" value="TreeGrafter"/>
</dbReference>
<dbReference type="EMBL" id="AALY01000001">
    <property type="protein sequence ID" value="EAP78229.1"/>
    <property type="molecule type" value="Genomic_DNA"/>
</dbReference>
<sequence length="213" mass="23657">MKKMAAVESSSPGLRDRQKSRRRRDILAAARRLIETEGYAATTMAKIAGAADVSAPTVFNYFGSKDQLVVAMVLEAHEAGQEYMQSWTPPEGAGLGDILGQIFSIYADLTMSYAGKRVWRYAEATNIRNPDSPMVQLYAQIEKTHHGDIAEILHRTSGQHGLSRSRSALLARVAYSTWNARFLDFIRDEDMSLETHKAQLCQDMQELGAMVSA</sequence>
<evidence type="ECO:0000259" key="6">
    <source>
        <dbReference type="PROSITE" id="PS50977"/>
    </source>
</evidence>
<dbReference type="InterPro" id="IPR001647">
    <property type="entry name" value="HTH_TetR"/>
</dbReference>
<name>A3SLJ8_ROSNI</name>
<evidence type="ECO:0000313" key="8">
    <source>
        <dbReference type="Proteomes" id="UP000005954"/>
    </source>
</evidence>
<evidence type="ECO:0000313" key="7">
    <source>
        <dbReference type="EMBL" id="EAP78229.1"/>
    </source>
</evidence>
<feature type="domain" description="HTH tetR-type" evidence="6">
    <location>
        <begin position="20"/>
        <end position="80"/>
    </location>
</feature>
<dbReference type="STRING" id="89187.ISM_08030"/>
<feature type="region of interest" description="Disordered" evidence="5">
    <location>
        <begin position="1"/>
        <end position="23"/>
    </location>
</feature>
<dbReference type="PANTHER" id="PTHR30055">
    <property type="entry name" value="HTH-TYPE TRANSCRIPTIONAL REGULATOR RUTR"/>
    <property type="match status" value="1"/>
</dbReference>
<keyword evidence="8" id="KW-1185">Reference proteome</keyword>
<dbReference type="Proteomes" id="UP000005954">
    <property type="component" value="Unassembled WGS sequence"/>
</dbReference>
<dbReference type="eggNOG" id="COG1309">
    <property type="taxonomic scope" value="Bacteria"/>
</dbReference>
<keyword evidence="2 4" id="KW-0238">DNA-binding</keyword>
<comment type="caution">
    <text evidence="7">The sequence shown here is derived from an EMBL/GenBank/DDBJ whole genome shotgun (WGS) entry which is preliminary data.</text>
</comment>
<evidence type="ECO:0000256" key="1">
    <source>
        <dbReference type="ARBA" id="ARBA00023015"/>
    </source>
</evidence>
<proteinExistence type="predicted"/>
<dbReference type="GO" id="GO:0000976">
    <property type="term" value="F:transcription cis-regulatory region binding"/>
    <property type="evidence" value="ECO:0007669"/>
    <property type="project" value="TreeGrafter"/>
</dbReference>
<dbReference type="PROSITE" id="PS01081">
    <property type="entry name" value="HTH_TETR_1"/>
    <property type="match status" value="1"/>
</dbReference>
<accession>A3SLJ8</accession>
<dbReference type="InterPro" id="IPR009057">
    <property type="entry name" value="Homeodomain-like_sf"/>
</dbReference>
<protein>
    <recommendedName>
        <fullName evidence="6">HTH tetR-type domain-containing protein</fullName>
    </recommendedName>
</protein>
<keyword evidence="1" id="KW-0805">Transcription regulation</keyword>
<evidence type="ECO:0000256" key="3">
    <source>
        <dbReference type="ARBA" id="ARBA00023163"/>
    </source>
</evidence>
<feature type="DNA-binding region" description="H-T-H motif" evidence="4">
    <location>
        <begin position="43"/>
        <end position="62"/>
    </location>
</feature>
<evidence type="ECO:0000256" key="5">
    <source>
        <dbReference type="SAM" id="MobiDB-lite"/>
    </source>
</evidence>
<gene>
    <name evidence="7" type="ORF">ISM_08030</name>
</gene>
<dbReference type="InterPro" id="IPR023772">
    <property type="entry name" value="DNA-bd_HTH_TetR-type_CS"/>
</dbReference>
<dbReference type="PRINTS" id="PR00455">
    <property type="entry name" value="HTHTETR"/>
</dbReference>
<dbReference type="InterPro" id="IPR050109">
    <property type="entry name" value="HTH-type_TetR-like_transc_reg"/>
</dbReference>
<reference evidence="7 8" key="1">
    <citation type="submission" date="2005-12" db="EMBL/GenBank/DDBJ databases">
        <authorList>
            <person name="Moran M.A."/>
            <person name="Ferriera S."/>
            <person name="Johnson J."/>
            <person name="Kravitz S."/>
            <person name="Halpern A."/>
            <person name="Remington K."/>
            <person name="Beeson K."/>
            <person name="Tran B."/>
            <person name="Rogers Y.-H."/>
            <person name="Friedman R."/>
            <person name="Venter J.C."/>
        </authorList>
    </citation>
    <scope>NUCLEOTIDE SEQUENCE [LARGE SCALE GENOMIC DNA]</scope>
    <source>
        <strain evidence="8">ATCC BAA-591 / DSM 15170 / ISM</strain>
    </source>
</reference>
<dbReference type="PROSITE" id="PS50977">
    <property type="entry name" value="HTH_TETR_2"/>
    <property type="match status" value="1"/>
</dbReference>
<dbReference type="HOGENOM" id="CLU_069356_2_3_5"/>
<dbReference type="Pfam" id="PF00440">
    <property type="entry name" value="TetR_N"/>
    <property type="match status" value="1"/>
</dbReference>
<dbReference type="Gene3D" id="1.10.357.10">
    <property type="entry name" value="Tetracycline Repressor, domain 2"/>
    <property type="match status" value="1"/>
</dbReference>
<evidence type="ECO:0000256" key="2">
    <source>
        <dbReference type="ARBA" id="ARBA00023125"/>
    </source>
</evidence>
<evidence type="ECO:0000256" key="4">
    <source>
        <dbReference type="PROSITE-ProRule" id="PRU00335"/>
    </source>
</evidence>
<dbReference type="SUPFAM" id="SSF46689">
    <property type="entry name" value="Homeodomain-like"/>
    <property type="match status" value="1"/>
</dbReference>
<dbReference type="AlphaFoldDB" id="A3SLJ8"/>
<organism evidence="7 8">
    <name type="scientific">Roseovarius nubinhibens (strain ATCC BAA-591 / DSM 15170 / ISM)</name>
    <dbReference type="NCBI Taxonomy" id="89187"/>
    <lineage>
        <taxon>Bacteria</taxon>
        <taxon>Pseudomonadati</taxon>
        <taxon>Pseudomonadota</taxon>
        <taxon>Alphaproteobacteria</taxon>
        <taxon>Rhodobacterales</taxon>
        <taxon>Roseobacteraceae</taxon>
        <taxon>Roseovarius</taxon>
    </lineage>
</organism>
<keyword evidence="3" id="KW-0804">Transcription</keyword>
<dbReference type="PANTHER" id="PTHR30055:SF234">
    <property type="entry name" value="HTH-TYPE TRANSCRIPTIONAL REGULATOR BETI"/>
    <property type="match status" value="1"/>
</dbReference>